<sequence>ELEESAEKRRRVTAMMQLPPVDLSTQPLLLLSDPLDDLLPLPSPAESAEGLGEDDGCVEQPPQCWHRHSSSLSSSNSIAAAAIHSGAEQPGGSGGHEEHGGGTGPHVASRLALTRG</sequence>
<comment type="caution">
    <text evidence="2">The sequence shown here is derived from an EMBL/GenBank/DDBJ whole genome shotgun (WGS) entry which is preliminary data.</text>
</comment>
<dbReference type="EMBL" id="BNCQ01000046">
    <property type="protein sequence ID" value="GIM12977.1"/>
    <property type="molecule type" value="Genomic_DNA"/>
</dbReference>
<feature type="non-terminal residue" evidence="2">
    <location>
        <position position="1"/>
    </location>
</feature>
<dbReference type="Proteomes" id="UP000722791">
    <property type="component" value="Unassembled WGS sequence"/>
</dbReference>
<accession>A0A8J4LWI2</accession>
<evidence type="ECO:0000313" key="2">
    <source>
        <dbReference type="EMBL" id="GIM12977.1"/>
    </source>
</evidence>
<proteinExistence type="predicted"/>
<reference evidence="2" key="1">
    <citation type="journal article" date="2021" name="Proc. Natl. Acad. Sci. U.S.A.">
        <title>Three genomes in the algal genus Volvox reveal the fate of a haploid sex-determining region after a transition to homothallism.</title>
        <authorList>
            <person name="Yamamoto K."/>
            <person name="Hamaji T."/>
            <person name="Kawai-Toyooka H."/>
            <person name="Matsuzaki R."/>
            <person name="Takahashi F."/>
            <person name="Nishimura Y."/>
            <person name="Kawachi M."/>
            <person name="Noguchi H."/>
            <person name="Minakuchi Y."/>
            <person name="Umen J.G."/>
            <person name="Toyoda A."/>
            <person name="Nozaki H."/>
        </authorList>
    </citation>
    <scope>NUCLEOTIDE SEQUENCE</scope>
    <source>
        <strain evidence="2">NIES-3785</strain>
    </source>
</reference>
<evidence type="ECO:0000256" key="1">
    <source>
        <dbReference type="SAM" id="MobiDB-lite"/>
    </source>
</evidence>
<name>A0A8J4LWI2_9CHLO</name>
<dbReference type="AlphaFoldDB" id="A0A8J4LWI2"/>
<protein>
    <submittedName>
        <fullName evidence="2">Uncharacterized protein</fullName>
    </submittedName>
</protein>
<feature type="region of interest" description="Disordered" evidence="1">
    <location>
        <begin position="36"/>
        <end position="116"/>
    </location>
</feature>
<feature type="compositionally biased region" description="Low complexity" evidence="1">
    <location>
        <begin position="70"/>
        <end position="87"/>
    </location>
</feature>
<organism evidence="2 3">
    <name type="scientific">Volvox reticuliferus</name>
    <dbReference type="NCBI Taxonomy" id="1737510"/>
    <lineage>
        <taxon>Eukaryota</taxon>
        <taxon>Viridiplantae</taxon>
        <taxon>Chlorophyta</taxon>
        <taxon>core chlorophytes</taxon>
        <taxon>Chlorophyceae</taxon>
        <taxon>CS clade</taxon>
        <taxon>Chlamydomonadales</taxon>
        <taxon>Volvocaceae</taxon>
        <taxon>Volvox</taxon>
    </lineage>
</organism>
<gene>
    <name evidence="2" type="ORF">Vretimale_16159</name>
</gene>
<evidence type="ECO:0000313" key="3">
    <source>
        <dbReference type="Proteomes" id="UP000722791"/>
    </source>
</evidence>